<gene>
    <name evidence="2" type="ORF">B843_00295</name>
</gene>
<proteinExistence type="predicted"/>
<sequence length="228" mass="23567">MRRTALLALIPALTLAACGNDQQSDSDASAAATSVASTSDNAGLQVLLVGADQAPEGMTYEDFYATVGGTGMTDNDVIEPAQCGILAFDSASLLAWGELPKYETAVAMYTRGEEMALVRLDATPSGLNPDDCNVITRTSTSALGTTVTTYSTFPNPVNVAGATNVQYIKQFVEGQTLDDAPTDTGKVGTSVKIVTGEAGGKQFTLVGTGDVDPAELAGLTEEQVRKLS</sequence>
<evidence type="ECO:0000313" key="3">
    <source>
        <dbReference type="Proteomes" id="UP000019222"/>
    </source>
</evidence>
<keyword evidence="2" id="KW-0449">Lipoprotein</keyword>
<dbReference type="RefSeq" id="WP_034652271.1">
    <property type="nucleotide sequence ID" value="NZ_CP004353.1"/>
</dbReference>
<dbReference type="Proteomes" id="UP000019222">
    <property type="component" value="Chromosome"/>
</dbReference>
<keyword evidence="1" id="KW-0732">Signal</keyword>
<organism evidence="2 3">
    <name type="scientific">Corynebacterium vitaeruminis DSM 20294</name>
    <dbReference type="NCBI Taxonomy" id="1224164"/>
    <lineage>
        <taxon>Bacteria</taxon>
        <taxon>Bacillati</taxon>
        <taxon>Actinomycetota</taxon>
        <taxon>Actinomycetes</taxon>
        <taxon>Mycobacteriales</taxon>
        <taxon>Corynebacteriaceae</taxon>
        <taxon>Corynebacterium</taxon>
    </lineage>
</organism>
<name>W5XXR0_9CORY</name>
<dbReference type="eggNOG" id="ENOG5031RB6">
    <property type="taxonomic scope" value="Bacteria"/>
</dbReference>
<dbReference type="EMBL" id="CP004353">
    <property type="protein sequence ID" value="AHI21455.1"/>
    <property type="molecule type" value="Genomic_DNA"/>
</dbReference>
<dbReference type="HOGENOM" id="CLU_1218140_0_0_11"/>
<reference evidence="2 3" key="1">
    <citation type="submission" date="2013-02" db="EMBL/GenBank/DDBJ databases">
        <title>The complete genome sequence of Corynebacterium vitaeruminis DSM 20294.</title>
        <authorList>
            <person name="Ruckert C."/>
            <person name="Albersmeier A."/>
            <person name="Kalinowski J."/>
        </authorList>
    </citation>
    <scope>NUCLEOTIDE SEQUENCE [LARGE SCALE GENOMIC DNA]</scope>
    <source>
        <strain evidence="3">ATCC 10234</strain>
    </source>
</reference>
<dbReference type="PATRIC" id="fig|1224164.3.peg.60"/>
<dbReference type="AlphaFoldDB" id="W5XXR0"/>
<dbReference type="PROSITE" id="PS51257">
    <property type="entry name" value="PROKAR_LIPOPROTEIN"/>
    <property type="match status" value="1"/>
</dbReference>
<protein>
    <submittedName>
        <fullName evidence="2">Putative lipoprotein</fullName>
    </submittedName>
</protein>
<evidence type="ECO:0000313" key="2">
    <source>
        <dbReference type="EMBL" id="AHI21455.1"/>
    </source>
</evidence>
<evidence type="ECO:0000256" key="1">
    <source>
        <dbReference type="SAM" id="SignalP"/>
    </source>
</evidence>
<feature type="signal peptide" evidence="1">
    <location>
        <begin position="1"/>
        <end position="16"/>
    </location>
</feature>
<dbReference type="KEGG" id="cvt:B843_00295"/>
<dbReference type="STRING" id="1224164.B843_00295"/>
<accession>W5XXR0</accession>
<feature type="chain" id="PRO_5039417691" evidence="1">
    <location>
        <begin position="17"/>
        <end position="228"/>
    </location>
</feature>
<keyword evidence="3" id="KW-1185">Reference proteome</keyword>